<organism evidence="3 4">
    <name type="scientific">Sinimarinibacterium flocculans</name>
    <dbReference type="NCBI Taxonomy" id="985250"/>
    <lineage>
        <taxon>Bacteria</taxon>
        <taxon>Pseudomonadati</taxon>
        <taxon>Pseudomonadota</taxon>
        <taxon>Gammaproteobacteria</taxon>
        <taxon>Nevskiales</taxon>
        <taxon>Nevskiaceae</taxon>
        <taxon>Sinimarinibacterium</taxon>
    </lineage>
</organism>
<dbReference type="PANTHER" id="PTHR42901:SF1">
    <property type="entry name" value="ALCOHOL DEHYDROGENASE"/>
    <property type="match status" value="1"/>
</dbReference>
<dbReference type="EMBL" id="QICN01000001">
    <property type="protein sequence ID" value="PXV71372.1"/>
    <property type="molecule type" value="Genomic_DNA"/>
</dbReference>
<dbReference type="AlphaFoldDB" id="A0A318EKE4"/>
<comment type="caution">
    <text evidence="3">The sequence shown here is derived from an EMBL/GenBank/DDBJ whole genome shotgun (WGS) entry which is preliminary data.</text>
</comment>
<dbReference type="SUPFAM" id="SSF51735">
    <property type="entry name" value="NAD(P)-binding Rossmann-fold domains"/>
    <property type="match status" value="1"/>
</dbReference>
<dbReference type="GO" id="GO:0016491">
    <property type="term" value="F:oxidoreductase activity"/>
    <property type="evidence" value="ECO:0007669"/>
    <property type="project" value="UniProtKB-KW"/>
</dbReference>
<accession>A0A318EKE4</accession>
<dbReference type="InterPro" id="IPR002347">
    <property type="entry name" value="SDR_fam"/>
</dbReference>
<dbReference type="InterPro" id="IPR020904">
    <property type="entry name" value="Sc_DH/Rdtase_CS"/>
</dbReference>
<dbReference type="Gene3D" id="3.40.50.720">
    <property type="entry name" value="NAD(P)-binding Rossmann-like Domain"/>
    <property type="match status" value="1"/>
</dbReference>
<evidence type="ECO:0000256" key="2">
    <source>
        <dbReference type="ARBA" id="ARBA00023002"/>
    </source>
</evidence>
<gene>
    <name evidence="3" type="ORF">C8D93_101418</name>
</gene>
<comment type="similarity">
    <text evidence="1">Belongs to the short-chain dehydrogenases/reductases (SDR) family.</text>
</comment>
<dbReference type="RefSeq" id="WP_110263492.1">
    <property type="nucleotide sequence ID" value="NZ_CAKZQT010000007.1"/>
</dbReference>
<protein>
    <submittedName>
        <fullName evidence="3">NAD(P)-dependent dehydrogenase (Short-subunit alcohol dehydrogenase family)</fullName>
    </submittedName>
</protein>
<dbReference type="PRINTS" id="PR00081">
    <property type="entry name" value="GDHRDH"/>
</dbReference>
<evidence type="ECO:0000313" key="4">
    <source>
        <dbReference type="Proteomes" id="UP000248330"/>
    </source>
</evidence>
<dbReference type="PROSITE" id="PS00061">
    <property type="entry name" value="ADH_SHORT"/>
    <property type="match status" value="1"/>
</dbReference>
<dbReference type="OrthoDB" id="9790785at2"/>
<proteinExistence type="inferred from homology"/>
<dbReference type="InterPro" id="IPR036291">
    <property type="entry name" value="NAD(P)-bd_dom_sf"/>
</dbReference>
<evidence type="ECO:0000313" key="3">
    <source>
        <dbReference type="EMBL" id="PXV71372.1"/>
    </source>
</evidence>
<name>A0A318EKE4_9GAMM</name>
<keyword evidence="2" id="KW-0560">Oxidoreductase</keyword>
<sequence length="248" mass="26395">MSDSIPANYQPTPDLLAGRRILITGAGDGLGRAAALGCAAHGATVILLGRTVRKLEAVYDAIEAGGAPQPAIYPMHLVGAGWKDYADLAETVAREMGGLDGLLHCAVHFKAFSPMADIEPKDWVEGLQVNLTAAYALTRNLLPLLQASSDASVVFLSDRHGREPHAYDGVYGIAKAAVEQMMRSWAAELSDRSTLRINSFDPGPMRSGVRLRGYPGERAETVPLPDSVVPSLLWLLGPDSRGVNGRAL</sequence>
<evidence type="ECO:0000256" key="1">
    <source>
        <dbReference type="ARBA" id="ARBA00006484"/>
    </source>
</evidence>
<dbReference type="Proteomes" id="UP000248330">
    <property type="component" value="Unassembled WGS sequence"/>
</dbReference>
<dbReference type="PANTHER" id="PTHR42901">
    <property type="entry name" value="ALCOHOL DEHYDROGENASE"/>
    <property type="match status" value="1"/>
</dbReference>
<dbReference type="Pfam" id="PF00106">
    <property type="entry name" value="adh_short"/>
    <property type="match status" value="1"/>
</dbReference>
<reference evidence="3 4" key="1">
    <citation type="submission" date="2018-04" db="EMBL/GenBank/DDBJ databases">
        <title>Genomic Encyclopedia of Type Strains, Phase IV (KMG-IV): sequencing the most valuable type-strain genomes for metagenomic binning, comparative biology and taxonomic classification.</title>
        <authorList>
            <person name="Goeker M."/>
        </authorList>
    </citation>
    <scope>NUCLEOTIDE SEQUENCE [LARGE SCALE GENOMIC DNA]</scope>
    <source>
        <strain evidence="3 4">DSM 104150</strain>
    </source>
</reference>
<keyword evidence="4" id="KW-1185">Reference proteome</keyword>